<name>A0A9D1EAX7_9FIRM</name>
<proteinExistence type="predicted"/>
<reference evidence="1" key="2">
    <citation type="journal article" date="2021" name="PeerJ">
        <title>Extensive microbial diversity within the chicken gut microbiome revealed by metagenomics and culture.</title>
        <authorList>
            <person name="Gilroy R."/>
            <person name="Ravi A."/>
            <person name="Getino M."/>
            <person name="Pursley I."/>
            <person name="Horton D.L."/>
            <person name="Alikhan N.F."/>
            <person name="Baker D."/>
            <person name="Gharbi K."/>
            <person name="Hall N."/>
            <person name="Watson M."/>
            <person name="Adriaenssens E.M."/>
            <person name="Foster-Nyarko E."/>
            <person name="Jarju S."/>
            <person name="Secka A."/>
            <person name="Antonio M."/>
            <person name="Oren A."/>
            <person name="Chaudhuri R.R."/>
            <person name="La Ragione R."/>
            <person name="Hildebrand F."/>
            <person name="Pallen M.J."/>
        </authorList>
    </citation>
    <scope>NUCLEOTIDE SEQUENCE</scope>
    <source>
        <strain evidence="1">ChiSjej5B23-6657</strain>
    </source>
</reference>
<gene>
    <name evidence="1" type="ORF">IAA55_07780</name>
</gene>
<dbReference type="Pfam" id="PF18907">
    <property type="entry name" value="DUF5662"/>
    <property type="match status" value="1"/>
</dbReference>
<accession>A0A9D1EAX7</accession>
<sequence>MKAWEHFKTITRHKIYVMKGCFRVGLYRQGLLHDLSKYSPTEFLVGCKYYQGGSRSPNNGEREATGVSLAWLHHKGRNKHHFEYWIDYGLGSDKRMTGMKMPVNYVVEMYIDRVAASKNYQKENYRDDSALNYFLRGRGNYLMHPETEELLERLLRMLAEKGERATEEYIRREVLHNKKEKKKRG</sequence>
<evidence type="ECO:0000313" key="1">
    <source>
        <dbReference type="EMBL" id="HIR71166.1"/>
    </source>
</evidence>
<evidence type="ECO:0000313" key="2">
    <source>
        <dbReference type="Proteomes" id="UP000823912"/>
    </source>
</evidence>
<comment type="caution">
    <text evidence="1">The sequence shown here is derived from an EMBL/GenBank/DDBJ whole genome shotgun (WGS) entry which is preliminary data.</text>
</comment>
<protein>
    <submittedName>
        <fullName evidence="1">Catalase</fullName>
    </submittedName>
</protein>
<organism evidence="1 2">
    <name type="scientific">Candidatus Pullilachnospira gallistercoris</name>
    <dbReference type="NCBI Taxonomy" id="2840911"/>
    <lineage>
        <taxon>Bacteria</taxon>
        <taxon>Bacillati</taxon>
        <taxon>Bacillota</taxon>
        <taxon>Clostridia</taxon>
        <taxon>Lachnospirales</taxon>
        <taxon>Lachnospiraceae</taxon>
        <taxon>Lachnospiraceae incertae sedis</taxon>
        <taxon>Candidatus Pullilachnospira</taxon>
    </lineage>
</organism>
<reference evidence="1" key="1">
    <citation type="submission" date="2020-10" db="EMBL/GenBank/DDBJ databases">
        <authorList>
            <person name="Gilroy R."/>
        </authorList>
    </citation>
    <scope>NUCLEOTIDE SEQUENCE</scope>
    <source>
        <strain evidence="1">ChiSjej5B23-6657</strain>
    </source>
</reference>
<dbReference type="AlphaFoldDB" id="A0A9D1EAX7"/>
<dbReference type="EMBL" id="DVHM01000124">
    <property type="protein sequence ID" value="HIR71166.1"/>
    <property type="molecule type" value="Genomic_DNA"/>
</dbReference>
<dbReference type="Proteomes" id="UP000823912">
    <property type="component" value="Unassembled WGS sequence"/>
</dbReference>
<dbReference type="InterPro" id="IPR043721">
    <property type="entry name" value="DUF5662"/>
</dbReference>